<organism evidence="1 2">
    <name type="scientific">Prorocentrum cordatum</name>
    <dbReference type="NCBI Taxonomy" id="2364126"/>
    <lineage>
        <taxon>Eukaryota</taxon>
        <taxon>Sar</taxon>
        <taxon>Alveolata</taxon>
        <taxon>Dinophyceae</taxon>
        <taxon>Prorocentrales</taxon>
        <taxon>Prorocentraceae</taxon>
        <taxon>Prorocentrum</taxon>
    </lineage>
</organism>
<comment type="caution">
    <text evidence="1">The sequence shown here is derived from an EMBL/GenBank/DDBJ whole genome shotgun (WGS) entry which is preliminary data.</text>
</comment>
<evidence type="ECO:0000313" key="1">
    <source>
        <dbReference type="EMBL" id="CAK0857233.1"/>
    </source>
</evidence>
<name>A0ABN9UED7_9DINO</name>
<dbReference type="Proteomes" id="UP001189429">
    <property type="component" value="Unassembled WGS sequence"/>
</dbReference>
<accession>A0ABN9UED7</accession>
<reference evidence="1" key="1">
    <citation type="submission" date="2023-10" db="EMBL/GenBank/DDBJ databases">
        <authorList>
            <person name="Chen Y."/>
            <person name="Shah S."/>
            <person name="Dougan E. K."/>
            <person name="Thang M."/>
            <person name="Chan C."/>
        </authorList>
    </citation>
    <scope>NUCLEOTIDE SEQUENCE [LARGE SCALE GENOMIC DNA]</scope>
</reference>
<sequence length="130" mass="13485">MGLCDGVKDDIEFSDDFTVVGNPEADGDLDAGSGAALADPKSALSSEAMKFCKLGKGSSEGQVDGQTGDTQPPEFLNGFHMKHHASMLDGALLAVATTMGIAEPATLMPNQVRTILAPLLEKPAGGWRPK</sequence>
<keyword evidence="2" id="KW-1185">Reference proteome</keyword>
<dbReference type="EMBL" id="CAUYUJ010015712">
    <property type="protein sequence ID" value="CAK0857233.1"/>
    <property type="molecule type" value="Genomic_DNA"/>
</dbReference>
<protein>
    <submittedName>
        <fullName evidence="1">Uncharacterized protein</fullName>
    </submittedName>
</protein>
<evidence type="ECO:0000313" key="2">
    <source>
        <dbReference type="Proteomes" id="UP001189429"/>
    </source>
</evidence>
<proteinExistence type="predicted"/>
<feature type="non-terminal residue" evidence="1">
    <location>
        <position position="130"/>
    </location>
</feature>
<gene>
    <name evidence="1" type="ORF">PCOR1329_LOCUS47403</name>
</gene>